<evidence type="ECO:0000313" key="1">
    <source>
        <dbReference type="EMBL" id="JAI03543.1"/>
    </source>
</evidence>
<name>A0A0E9XLD2_ANGAN</name>
<protein>
    <submittedName>
        <fullName evidence="1">Uncharacterized protein</fullName>
    </submittedName>
</protein>
<reference evidence="1" key="2">
    <citation type="journal article" date="2015" name="Fish Shellfish Immunol.">
        <title>Early steps in the European eel (Anguilla anguilla)-Vibrio vulnificus interaction in the gills: Role of the RtxA13 toxin.</title>
        <authorList>
            <person name="Callol A."/>
            <person name="Pajuelo D."/>
            <person name="Ebbesson L."/>
            <person name="Teles M."/>
            <person name="MacKenzie S."/>
            <person name="Amaro C."/>
        </authorList>
    </citation>
    <scope>NUCLEOTIDE SEQUENCE</scope>
</reference>
<proteinExistence type="predicted"/>
<reference evidence="1" key="1">
    <citation type="submission" date="2014-11" db="EMBL/GenBank/DDBJ databases">
        <authorList>
            <person name="Amaro Gonzalez C."/>
        </authorList>
    </citation>
    <scope>NUCLEOTIDE SEQUENCE</scope>
</reference>
<sequence length="34" mass="3747">MVLVIPSVQLFVVLFKLSLLKYLGICYGAGQGFE</sequence>
<accession>A0A0E9XLD2</accession>
<dbReference type="AlphaFoldDB" id="A0A0E9XLD2"/>
<dbReference type="EMBL" id="GBXM01005035">
    <property type="protein sequence ID" value="JAI03543.1"/>
    <property type="molecule type" value="Transcribed_RNA"/>
</dbReference>
<organism evidence="1">
    <name type="scientific">Anguilla anguilla</name>
    <name type="common">European freshwater eel</name>
    <name type="synonym">Muraena anguilla</name>
    <dbReference type="NCBI Taxonomy" id="7936"/>
    <lineage>
        <taxon>Eukaryota</taxon>
        <taxon>Metazoa</taxon>
        <taxon>Chordata</taxon>
        <taxon>Craniata</taxon>
        <taxon>Vertebrata</taxon>
        <taxon>Euteleostomi</taxon>
        <taxon>Actinopterygii</taxon>
        <taxon>Neopterygii</taxon>
        <taxon>Teleostei</taxon>
        <taxon>Anguilliformes</taxon>
        <taxon>Anguillidae</taxon>
        <taxon>Anguilla</taxon>
    </lineage>
</organism>